<gene>
    <name evidence="2" type="ORF">HPP92_028993</name>
    <name evidence="1" type="ORF">HPP92_029005</name>
</gene>
<comment type="caution">
    <text evidence="2">The sequence shown here is derived from an EMBL/GenBank/DDBJ whole genome shotgun (WGS) entry which is preliminary data.</text>
</comment>
<name>A0A835U4S3_VANPL</name>
<reference evidence="3 4" key="1">
    <citation type="journal article" date="2020" name="Nat. Food">
        <title>A phased Vanilla planifolia genome enables genetic improvement of flavour and production.</title>
        <authorList>
            <person name="Hasing T."/>
            <person name="Tang H."/>
            <person name="Brym M."/>
            <person name="Khazi F."/>
            <person name="Huang T."/>
            <person name="Chambers A.H."/>
        </authorList>
    </citation>
    <scope>NUCLEOTIDE SEQUENCE [LARGE SCALE GENOMIC DNA]</scope>
    <source>
        <tissue evidence="2">Leaf</tissue>
    </source>
</reference>
<dbReference type="EMBL" id="JADCNL010000614">
    <property type="protein sequence ID" value="KAG0446111.1"/>
    <property type="molecule type" value="Genomic_DNA"/>
</dbReference>
<accession>A0A835U4S3</accession>
<proteinExistence type="predicted"/>
<sequence>MGRPPARKARSAGDFHMPVEDVQNASVLMPRLLPSVRKASSWFAKGGRQRRRAESMYLRHGVPGGSRARSFSYSSPPTHLPPYSMSNICSSHYDIITNAMSYRPSPRTDFNCFSTKSLSVPF</sequence>
<protein>
    <submittedName>
        <fullName evidence="2">Uncharacterized protein</fullName>
    </submittedName>
</protein>
<dbReference type="Proteomes" id="UP000636800">
    <property type="component" value="Unassembled WGS sequence"/>
</dbReference>
<organism evidence="2 3">
    <name type="scientific">Vanilla planifolia</name>
    <name type="common">Vanilla</name>
    <dbReference type="NCBI Taxonomy" id="51239"/>
    <lineage>
        <taxon>Eukaryota</taxon>
        <taxon>Viridiplantae</taxon>
        <taxon>Streptophyta</taxon>
        <taxon>Embryophyta</taxon>
        <taxon>Tracheophyta</taxon>
        <taxon>Spermatophyta</taxon>
        <taxon>Magnoliopsida</taxon>
        <taxon>Liliopsida</taxon>
        <taxon>Asparagales</taxon>
        <taxon>Orchidaceae</taxon>
        <taxon>Vanilloideae</taxon>
        <taxon>Vanilleae</taxon>
        <taxon>Vanilla</taxon>
    </lineage>
</organism>
<evidence type="ECO:0000313" key="4">
    <source>
        <dbReference type="Proteomes" id="UP000639772"/>
    </source>
</evidence>
<keyword evidence="3" id="KW-1185">Reference proteome</keyword>
<evidence type="ECO:0000313" key="2">
    <source>
        <dbReference type="EMBL" id="KAG0446111.1"/>
    </source>
</evidence>
<dbReference type="AlphaFoldDB" id="A0A835U4S3"/>
<dbReference type="Proteomes" id="UP000639772">
    <property type="component" value="Unassembled WGS sequence"/>
</dbReference>
<evidence type="ECO:0000313" key="3">
    <source>
        <dbReference type="Proteomes" id="UP000636800"/>
    </source>
</evidence>
<evidence type="ECO:0000313" key="1">
    <source>
        <dbReference type="EMBL" id="KAG0446106.1"/>
    </source>
</evidence>
<dbReference type="EMBL" id="JADCNM010000615">
    <property type="protein sequence ID" value="KAG0446106.1"/>
    <property type="molecule type" value="Genomic_DNA"/>
</dbReference>